<reference evidence="10 11" key="1">
    <citation type="journal article" date="2015" name="Antonie Van Leeuwenhoek">
        <title>Bosea vaviloviae sp. nov., a new species of slow-growing rhizobia isolated from nodules of the relict species Vavilovia formosa (Stev.) Fed.</title>
        <authorList>
            <person name="Safronova V.I."/>
            <person name="Kuznetsova I.G."/>
            <person name="Sazanova A.L."/>
            <person name="Kimeklis A.K."/>
            <person name="Belimov A.A."/>
            <person name="Andronov E.E."/>
            <person name="Pinaev A.G."/>
            <person name="Chizhevskaya E.P."/>
            <person name="Pukhaev A.R."/>
            <person name="Popov K.P."/>
            <person name="Willems A."/>
            <person name="Tikhonovich I.A."/>
        </authorList>
    </citation>
    <scope>NUCLEOTIDE SEQUENCE [LARGE SCALE GENOMIC DNA]</scope>
    <source>
        <strain evidence="10 11">Vaf18</strain>
    </source>
</reference>
<comment type="subcellular location">
    <subcellularLocation>
        <location evidence="1">Cell membrane</location>
        <topology evidence="1">Multi-pass membrane protein</topology>
    </subcellularLocation>
</comment>
<dbReference type="EMBL" id="CP017147">
    <property type="protein sequence ID" value="AOO81821.1"/>
    <property type="molecule type" value="Genomic_DNA"/>
</dbReference>
<dbReference type="STRING" id="1526658.BHK69_16415"/>
<dbReference type="CDD" id="cd06582">
    <property type="entry name" value="TM_PBP1_LivH_like"/>
    <property type="match status" value="1"/>
</dbReference>
<evidence type="ECO:0000256" key="6">
    <source>
        <dbReference type="ARBA" id="ARBA00022989"/>
    </source>
</evidence>
<dbReference type="InterPro" id="IPR052157">
    <property type="entry name" value="BCAA_transport_permease"/>
</dbReference>
<accession>A0A1D7U373</accession>
<feature type="transmembrane region" description="Helical" evidence="9">
    <location>
        <begin position="275"/>
        <end position="296"/>
    </location>
</feature>
<evidence type="ECO:0000256" key="4">
    <source>
        <dbReference type="ARBA" id="ARBA00022692"/>
    </source>
</evidence>
<evidence type="ECO:0000256" key="9">
    <source>
        <dbReference type="SAM" id="Phobius"/>
    </source>
</evidence>
<evidence type="ECO:0000256" key="1">
    <source>
        <dbReference type="ARBA" id="ARBA00004651"/>
    </source>
</evidence>
<keyword evidence="7 9" id="KW-0472">Membrane</keyword>
<feature type="transmembrane region" description="Helical" evidence="9">
    <location>
        <begin position="224"/>
        <end position="243"/>
    </location>
</feature>
<organism evidence="10 11">
    <name type="scientific">Bosea vaviloviae</name>
    <dbReference type="NCBI Taxonomy" id="1526658"/>
    <lineage>
        <taxon>Bacteria</taxon>
        <taxon>Pseudomonadati</taxon>
        <taxon>Pseudomonadota</taxon>
        <taxon>Alphaproteobacteria</taxon>
        <taxon>Hyphomicrobiales</taxon>
        <taxon>Boseaceae</taxon>
        <taxon>Bosea</taxon>
    </lineage>
</organism>
<sequence>MPPEMILLAALDGLAYGSLIFLVAVGLSLIFGVLGVLNVAHGSFYAIGAYVAASAVLAAAGMGLPTWLAFPLFLISAVLVGVVVGGTVEALLLRRIYGKEEVLQLLVTFAVFMILEDAQKVVFGTQPLFANAPMNWLGTVEVFGIFYTSYQLILIPLVALVVLLGLRWFLRRTSFGRAIIAVTQDREAAMAMGIDATRIYLFTFIIGASLAALGGALSSATTSLTPGIGSGMIVLSFAVAATAGLGRIEGAAVAALMIGLGRSAAVYFAPEFDVLIPYLIMVVVLLIKPEGLFTTVQTRKV</sequence>
<feature type="transmembrane region" description="Helical" evidence="9">
    <location>
        <begin position="105"/>
        <end position="129"/>
    </location>
</feature>
<feature type="transmembrane region" description="Helical" evidence="9">
    <location>
        <begin position="70"/>
        <end position="93"/>
    </location>
</feature>
<dbReference type="PANTHER" id="PTHR11795:SF442">
    <property type="entry name" value="ABC TRANSPORTER ATP-BINDING PROTEIN"/>
    <property type="match status" value="1"/>
</dbReference>
<evidence type="ECO:0000256" key="3">
    <source>
        <dbReference type="ARBA" id="ARBA00022475"/>
    </source>
</evidence>
<protein>
    <submittedName>
        <fullName evidence="10">ABC transporter permease</fullName>
    </submittedName>
</protein>
<dbReference type="KEGG" id="bvv:BHK69_16415"/>
<dbReference type="Pfam" id="PF02653">
    <property type="entry name" value="BPD_transp_2"/>
    <property type="match status" value="1"/>
</dbReference>
<evidence type="ECO:0000313" key="10">
    <source>
        <dbReference type="EMBL" id="AOO81821.1"/>
    </source>
</evidence>
<dbReference type="Proteomes" id="UP000094969">
    <property type="component" value="Chromosome"/>
</dbReference>
<dbReference type="GO" id="GO:0005886">
    <property type="term" value="C:plasma membrane"/>
    <property type="evidence" value="ECO:0007669"/>
    <property type="project" value="UniProtKB-SubCell"/>
</dbReference>
<gene>
    <name evidence="10" type="ORF">BHK69_16415</name>
</gene>
<keyword evidence="3" id="KW-1003">Cell membrane</keyword>
<comment type="similarity">
    <text evidence="8">Belongs to the binding-protein-dependent transport system permease family. LivHM subfamily.</text>
</comment>
<evidence type="ECO:0000256" key="2">
    <source>
        <dbReference type="ARBA" id="ARBA00022448"/>
    </source>
</evidence>
<dbReference type="OrthoDB" id="9807115at2"/>
<evidence type="ECO:0000313" key="11">
    <source>
        <dbReference type="Proteomes" id="UP000094969"/>
    </source>
</evidence>
<dbReference type="InterPro" id="IPR001851">
    <property type="entry name" value="ABC_transp_permease"/>
</dbReference>
<dbReference type="GO" id="GO:0006865">
    <property type="term" value="P:amino acid transport"/>
    <property type="evidence" value="ECO:0007669"/>
    <property type="project" value="UniProtKB-KW"/>
</dbReference>
<evidence type="ECO:0000256" key="5">
    <source>
        <dbReference type="ARBA" id="ARBA00022970"/>
    </source>
</evidence>
<dbReference type="GO" id="GO:0022857">
    <property type="term" value="F:transmembrane transporter activity"/>
    <property type="evidence" value="ECO:0007669"/>
    <property type="project" value="InterPro"/>
</dbReference>
<evidence type="ECO:0000256" key="8">
    <source>
        <dbReference type="ARBA" id="ARBA00037998"/>
    </source>
</evidence>
<keyword evidence="5" id="KW-0029">Amino-acid transport</keyword>
<evidence type="ECO:0000256" key="7">
    <source>
        <dbReference type="ARBA" id="ARBA00023136"/>
    </source>
</evidence>
<proteinExistence type="inferred from homology"/>
<dbReference type="PANTHER" id="PTHR11795">
    <property type="entry name" value="BRANCHED-CHAIN AMINO ACID TRANSPORT SYSTEM PERMEASE PROTEIN LIVH"/>
    <property type="match status" value="1"/>
</dbReference>
<dbReference type="AlphaFoldDB" id="A0A1D7U373"/>
<keyword evidence="2" id="KW-0813">Transport</keyword>
<keyword evidence="6 9" id="KW-1133">Transmembrane helix</keyword>
<name>A0A1D7U373_9HYPH</name>
<feature type="transmembrane region" description="Helical" evidence="9">
    <location>
        <begin position="149"/>
        <end position="170"/>
    </location>
</feature>
<feature type="transmembrane region" description="Helical" evidence="9">
    <location>
        <begin position="15"/>
        <end position="37"/>
    </location>
</feature>
<feature type="transmembrane region" description="Helical" evidence="9">
    <location>
        <begin position="199"/>
        <end position="218"/>
    </location>
</feature>
<keyword evidence="11" id="KW-1185">Reference proteome</keyword>
<feature type="transmembrane region" description="Helical" evidence="9">
    <location>
        <begin position="44"/>
        <end position="64"/>
    </location>
</feature>
<keyword evidence="4 9" id="KW-0812">Transmembrane</keyword>